<dbReference type="AlphaFoldDB" id="A0A081KCA1"/>
<keyword evidence="4" id="KW-1003">Cell membrane</keyword>
<gene>
    <name evidence="13" type="primary">fieF</name>
    <name evidence="13" type="ORF">GV64_14450</name>
</gene>
<evidence type="ECO:0000256" key="2">
    <source>
        <dbReference type="ARBA" id="ARBA00010212"/>
    </source>
</evidence>
<evidence type="ECO:0000313" key="14">
    <source>
        <dbReference type="Proteomes" id="UP000027997"/>
    </source>
</evidence>
<keyword evidence="7" id="KW-0406">Ion transport</keyword>
<sequence>MSEDKNRLLKLATYASVATASILIIAKLVAWFMTGSMSLLATLLDSTMDILASLITLFAVRIAIAPADEDHHFGHGKAEQLAVLAQSAFIGGSAIVLVLNTLDRITGEDVVLGNESAGIIVMIFSIIATLILLSIQRYVIRKTNSAAIKSDSLHYQVDLLTNLAVLAALIGASYGYQQVDNILALFIGGYMLFSVRNLAWEAIQQLMDQALPKEDLQEIEKRALSVDGVLGIHDVKTRVSGSIPFIQMHLDLEPNTPLIHAHELGVEAKRAVLEYLPEADVIVHLDPEGHDDEP</sequence>
<evidence type="ECO:0000256" key="5">
    <source>
        <dbReference type="ARBA" id="ARBA00022496"/>
    </source>
</evidence>
<dbReference type="EMBL" id="JOJP01000001">
    <property type="protein sequence ID" value="KEI71777.1"/>
    <property type="molecule type" value="Genomic_DNA"/>
</dbReference>
<keyword evidence="14" id="KW-1185">Reference proteome</keyword>
<feature type="transmembrane region" description="Helical" evidence="10">
    <location>
        <begin position="182"/>
        <end position="199"/>
    </location>
</feature>
<keyword evidence="7" id="KW-0862">Zinc</keyword>
<dbReference type="InterPro" id="IPR027469">
    <property type="entry name" value="Cation_efflux_TMD_sf"/>
</dbReference>
<accession>A0A081KCA1</accession>
<dbReference type="GO" id="GO:0005886">
    <property type="term" value="C:plasma membrane"/>
    <property type="evidence" value="ECO:0007669"/>
    <property type="project" value="TreeGrafter"/>
</dbReference>
<feature type="transmembrane region" description="Helical" evidence="10">
    <location>
        <begin position="12"/>
        <end position="33"/>
    </location>
</feature>
<dbReference type="GO" id="GO:0015093">
    <property type="term" value="F:ferrous iron transmembrane transporter activity"/>
    <property type="evidence" value="ECO:0007669"/>
    <property type="project" value="TreeGrafter"/>
</dbReference>
<dbReference type="eggNOG" id="COG0053">
    <property type="taxonomic scope" value="Bacteria"/>
</dbReference>
<dbReference type="GO" id="GO:0015341">
    <property type="term" value="F:zinc efflux antiporter activity"/>
    <property type="evidence" value="ECO:0007669"/>
    <property type="project" value="TreeGrafter"/>
</dbReference>
<dbReference type="PANTHER" id="PTHR43840">
    <property type="entry name" value="MITOCHONDRIAL METAL TRANSPORTER 1-RELATED"/>
    <property type="match status" value="1"/>
</dbReference>
<dbReference type="SUPFAM" id="SSF161111">
    <property type="entry name" value="Cation efflux protein transmembrane domain-like"/>
    <property type="match status" value="1"/>
</dbReference>
<evidence type="ECO:0000256" key="9">
    <source>
        <dbReference type="ARBA" id="ARBA00023136"/>
    </source>
</evidence>
<dbReference type="GO" id="GO:0015086">
    <property type="term" value="F:cadmium ion transmembrane transporter activity"/>
    <property type="evidence" value="ECO:0007669"/>
    <property type="project" value="TreeGrafter"/>
</dbReference>
<feature type="domain" description="Cation efflux protein transmembrane" evidence="11">
    <location>
        <begin position="15"/>
        <end position="207"/>
    </location>
</feature>
<dbReference type="InterPro" id="IPR050291">
    <property type="entry name" value="CDF_Transporter"/>
</dbReference>
<keyword evidence="5" id="KW-0410">Iron transport</keyword>
<evidence type="ECO:0000256" key="3">
    <source>
        <dbReference type="ARBA" id="ARBA00022448"/>
    </source>
</evidence>
<comment type="caution">
    <text evidence="13">The sequence shown here is derived from an EMBL/GenBank/DDBJ whole genome shotgun (WGS) entry which is preliminary data.</text>
</comment>
<keyword evidence="3" id="KW-0813">Transport</keyword>
<evidence type="ECO:0000256" key="10">
    <source>
        <dbReference type="SAM" id="Phobius"/>
    </source>
</evidence>
<dbReference type="GO" id="GO:0006882">
    <property type="term" value="P:intracellular zinc ion homeostasis"/>
    <property type="evidence" value="ECO:0007669"/>
    <property type="project" value="TreeGrafter"/>
</dbReference>
<proteinExistence type="inferred from homology"/>
<keyword evidence="6 10" id="KW-0812">Transmembrane</keyword>
<keyword evidence="5" id="KW-0408">Iron</keyword>
<feature type="domain" description="Cation efflux protein cytoplasmic" evidence="12">
    <location>
        <begin position="211"/>
        <end position="288"/>
    </location>
</feature>
<evidence type="ECO:0000259" key="12">
    <source>
        <dbReference type="Pfam" id="PF16916"/>
    </source>
</evidence>
<evidence type="ECO:0000259" key="11">
    <source>
        <dbReference type="Pfam" id="PF01545"/>
    </source>
</evidence>
<evidence type="ECO:0000256" key="1">
    <source>
        <dbReference type="ARBA" id="ARBA00004141"/>
    </source>
</evidence>
<keyword evidence="9 10" id="KW-0472">Membrane</keyword>
<feature type="transmembrane region" description="Helical" evidence="10">
    <location>
        <begin position="119"/>
        <end position="139"/>
    </location>
</feature>
<dbReference type="InterPro" id="IPR058533">
    <property type="entry name" value="Cation_efflux_TM"/>
</dbReference>
<comment type="similarity">
    <text evidence="2">Belongs to the cation diffusion facilitator (CDF) transporter (TC 2.A.4) family. FieF subfamily.</text>
</comment>
<dbReference type="InterPro" id="IPR027470">
    <property type="entry name" value="Cation_efflux_CTD"/>
</dbReference>
<feature type="transmembrane region" description="Helical" evidence="10">
    <location>
        <begin position="81"/>
        <end position="99"/>
    </location>
</feature>
<evidence type="ECO:0000256" key="7">
    <source>
        <dbReference type="ARBA" id="ARBA00022906"/>
    </source>
</evidence>
<name>A0A081KCA1_9GAMM</name>
<dbReference type="NCBIfam" id="TIGR01297">
    <property type="entry name" value="CDF"/>
    <property type="match status" value="1"/>
</dbReference>
<evidence type="ECO:0000256" key="8">
    <source>
        <dbReference type="ARBA" id="ARBA00022989"/>
    </source>
</evidence>
<organism evidence="13 14">
    <name type="scientific">Endozoicomonas elysicola</name>
    <dbReference type="NCBI Taxonomy" id="305900"/>
    <lineage>
        <taxon>Bacteria</taxon>
        <taxon>Pseudomonadati</taxon>
        <taxon>Pseudomonadota</taxon>
        <taxon>Gammaproteobacteria</taxon>
        <taxon>Oceanospirillales</taxon>
        <taxon>Endozoicomonadaceae</taxon>
        <taxon>Endozoicomonas</taxon>
    </lineage>
</organism>
<dbReference type="InterPro" id="IPR036837">
    <property type="entry name" value="Cation_efflux_CTD_sf"/>
</dbReference>
<dbReference type="Gene3D" id="3.30.70.1350">
    <property type="entry name" value="Cation efflux protein, cytoplasmic domain"/>
    <property type="match status" value="1"/>
</dbReference>
<evidence type="ECO:0000313" key="13">
    <source>
        <dbReference type="EMBL" id="KEI71777.1"/>
    </source>
</evidence>
<keyword evidence="8 10" id="KW-1133">Transmembrane helix</keyword>
<keyword evidence="7" id="KW-0864">Zinc transport</keyword>
<reference evidence="13 14" key="1">
    <citation type="submission" date="2014-06" db="EMBL/GenBank/DDBJ databases">
        <title>Whole Genome Sequences of Three Symbiotic Endozoicomonas Bacteria.</title>
        <authorList>
            <person name="Neave M.J."/>
            <person name="Apprill A."/>
            <person name="Voolstra C.R."/>
        </authorList>
    </citation>
    <scope>NUCLEOTIDE SEQUENCE [LARGE SCALE GENOMIC DNA]</scope>
    <source>
        <strain evidence="13 14">DSM 22380</strain>
    </source>
</reference>
<dbReference type="Pfam" id="PF01545">
    <property type="entry name" value="Cation_efflux"/>
    <property type="match status" value="1"/>
</dbReference>
<protein>
    <submittedName>
        <fullName evidence="13">Ferrous iron transporter</fullName>
    </submittedName>
</protein>
<dbReference type="STRING" id="305900.GV64_14450"/>
<comment type="subcellular location">
    <subcellularLocation>
        <location evidence="1">Membrane</location>
        <topology evidence="1">Multi-pass membrane protein</topology>
    </subcellularLocation>
</comment>
<evidence type="ECO:0000256" key="4">
    <source>
        <dbReference type="ARBA" id="ARBA00022475"/>
    </source>
</evidence>
<evidence type="ECO:0000256" key="6">
    <source>
        <dbReference type="ARBA" id="ARBA00022692"/>
    </source>
</evidence>
<feature type="transmembrane region" description="Helical" evidence="10">
    <location>
        <begin position="159"/>
        <end position="176"/>
    </location>
</feature>
<dbReference type="PANTHER" id="PTHR43840:SF41">
    <property type="entry name" value="CATION-EFFLUX PUMP FIEF"/>
    <property type="match status" value="1"/>
</dbReference>
<dbReference type="Gene3D" id="1.20.1510.10">
    <property type="entry name" value="Cation efflux protein transmembrane domain"/>
    <property type="match status" value="1"/>
</dbReference>
<dbReference type="Proteomes" id="UP000027997">
    <property type="component" value="Unassembled WGS sequence"/>
</dbReference>
<dbReference type="Pfam" id="PF16916">
    <property type="entry name" value="ZT_dimer"/>
    <property type="match status" value="1"/>
</dbReference>
<dbReference type="SUPFAM" id="SSF160240">
    <property type="entry name" value="Cation efflux protein cytoplasmic domain-like"/>
    <property type="match status" value="1"/>
</dbReference>
<dbReference type="InterPro" id="IPR002524">
    <property type="entry name" value="Cation_efflux"/>
</dbReference>